<evidence type="ECO:0000313" key="1">
    <source>
        <dbReference type="EMBL" id="OWZ03578.1"/>
    </source>
</evidence>
<reference evidence="2" key="1">
    <citation type="submission" date="2017-03" db="EMBL/GenBank/DDBJ databases">
        <title>Phytopthora megakarya and P. palmivora, two closely related causual agents of cacao black pod achieved similar genome size and gene model numbers by different mechanisms.</title>
        <authorList>
            <person name="Ali S."/>
            <person name="Shao J."/>
            <person name="Larry D.J."/>
            <person name="Kronmiller B."/>
            <person name="Shen D."/>
            <person name="Strem M.D."/>
            <person name="Melnick R.L."/>
            <person name="Guiltinan M.J."/>
            <person name="Tyler B.M."/>
            <person name="Meinhardt L.W."/>
            <person name="Bailey B.A."/>
        </authorList>
    </citation>
    <scope>NUCLEOTIDE SEQUENCE [LARGE SCALE GENOMIC DNA]</scope>
    <source>
        <strain evidence="2">zdho120</strain>
    </source>
</reference>
<evidence type="ECO:0000313" key="2">
    <source>
        <dbReference type="Proteomes" id="UP000198211"/>
    </source>
</evidence>
<dbReference type="Proteomes" id="UP000198211">
    <property type="component" value="Unassembled WGS sequence"/>
</dbReference>
<accession>A0A225VFC8</accession>
<dbReference type="PANTHER" id="PTHR35796:SF3">
    <property type="entry name" value="BHLH DOMAIN-CONTAINING PROTEIN"/>
    <property type="match status" value="1"/>
</dbReference>
<organism evidence="1 2">
    <name type="scientific">Phytophthora megakarya</name>
    <dbReference type="NCBI Taxonomy" id="4795"/>
    <lineage>
        <taxon>Eukaryota</taxon>
        <taxon>Sar</taxon>
        <taxon>Stramenopiles</taxon>
        <taxon>Oomycota</taxon>
        <taxon>Peronosporomycetes</taxon>
        <taxon>Peronosporales</taxon>
        <taxon>Peronosporaceae</taxon>
        <taxon>Phytophthora</taxon>
    </lineage>
</organism>
<dbReference type="PANTHER" id="PTHR35796">
    <property type="entry name" value="HYPOTHETICAL CYTOSOLIC PROTEIN"/>
    <property type="match status" value="1"/>
</dbReference>
<protein>
    <recommendedName>
        <fullName evidence="3">M96 mating-specific protein</fullName>
    </recommendedName>
</protein>
<dbReference type="AlphaFoldDB" id="A0A225VFC8"/>
<keyword evidence="2" id="KW-1185">Reference proteome</keyword>
<name>A0A225VFC8_9STRA</name>
<gene>
    <name evidence="1" type="ORF">PHMEG_00024665</name>
</gene>
<dbReference type="OrthoDB" id="129281at2759"/>
<proteinExistence type="predicted"/>
<dbReference type="EMBL" id="NBNE01005437">
    <property type="protein sequence ID" value="OWZ03578.1"/>
    <property type="molecule type" value="Genomic_DNA"/>
</dbReference>
<evidence type="ECO:0008006" key="3">
    <source>
        <dbReference type="Google" id="ProtNLM"/>
    </source>
</evidence>
<sequence length="356" mass="41209">MELECLRREAVRMECELLRLQELKIQYTGDVCVRDESCTSIIPDTNVMKSFRHIKPRKVHKNFVWKEIAKRQLKERWRAYSENRELRERLVREYELGRHMQELLQKQQLSKCLAINDNSGSMLLRDDSDVFKEQLIQAENAFLRVDKVLQERRFTVFQSPYMGTSIEKDISGETFVMQSNMILPFNPTLVQKGFWSVLGSERIKDHCYEHHVTSKSDDVIAQSFGIHYTTDSVDGDFRCRYTLCRFLDGDRVVIVWVGLFEPVVFDGVPCCGVRCQQIGWIDLRKLHADSGTATLARHHSRLKVEADKNVHDKKMLLESLSGLVPPIAEKLSTVCGSILENVLVEEDWKVNGDVAV</sequence>
<comment type="caution">
    <text evidence="1">The sequence shown here is derived from an EMBL/GenBank/DDBJ whole genome shotgun (WGS) entry which is preliminary data.</text>
</comment>